<dbReference type="InterPro" id="IPR050510">
    <property type="entry name" value="Cation_transp_ATPase_P-type"/>
</dbReference>
<dbReference type="GO" id="GO:1902600">
    <property type="term" value="P:proton transmembrane transport"/>
    <property type="evidence" value="ECO:0007669"/>
    <property type="project" value="TreeGrafter"/>
</dbReference>
<dbReference type="GO" id="GO:0005391">
    <property type="term" value="F:P-type sodium:potassium-exchanging transporter activity"/>
    <property type="evidence" value="ECO:0007669"/>
    <property type="project" value="TreeGrafter"/>
</dbReference>
<dbReference type="InterPro" id="IPR023214">
    <property type="entry name" value="HAD_sf"/>
</dbReference>
<dbReference type="PANTHER" id="PTHR43294">
    <property type="entry name" value="SODIUM/POTASSIUM-TRANSPORTING ATPASE SUBUNIT ALPHA"/>
    <property type="match status" value="1"/>
</dbReference>
<sequence>MLSGDALAALSDAELQERMKTVCICARVAPAQKLRIVQALKANGGVVAMTGDGVNDAPALKAAHVGVAMGERGTDVAREAASIVLLDDNFASIVGAVRLGRRIFDNLRKSMSYILAVHVPIAGMALLPALLGWPTMLLPLHIAFLELVIDPACSMVFENEPAEPDIMQRPPRNVLLPLFGGNKLWQALWQGLGALAVVLAACVWGTAQLSVGATRAFVFAALVCTNMALIFSNRSYGSSLWTSLRMPNRTLWLVVGAALLLLGLALYVPWLAGLFAFDFLPLAWLGAALGLSLLSVLWFEFLKSRDPAR</sequence>
<dbReference type="Pfam" id="PF00702">
    <property type="entry name" value="Hydrolase"/>
    <property type="match status" value="1"/>
</dbReference>
<keyword evidence="3 5" id="KW-1133">Transmembrane helix</keyword>
<evidence type="ECO:0000256" key="2">
    <source>
        <dbReference type="ARBA" id="ARBA00022692"/>
    </source>
</evidence>
<dbReference type="SUPFAM" id="SSF56784">
    <property type="entry name" value="HAD-like"/>
    <property type="match status" value="1"/>
</dbReference>
<evidence type="ECO:0000256" key="3">
    <source>
        <dbReference type="ARBA" id="ARBA00022989"/>
    </source>
</evidence>
<dbReference type="GO" id="GO:0036376">
    <property type="term" value="P:sodium ion export across plasma membrane"/>
    <property type="evidence" value="ECO:0007669"/>
    <property type="project" value="TreeGrafter"/>
</dbReference>
<protein>
    <submittedName>
        <fullName evidence="7">Calcium-transporting ATPase 1</fullName>
        <ecNumber evidence="7">3.6.3.8</ecNumber>
    </submittedName>
</protein>
<comment type="subcellular location">
    <subcellularLocation>
        <location evidence="1">Membrane</location>
    </subcellularLocation>
</comment>
<evidence type="ECO:0000259" key="6">
    <source>
        <dbReference type="Pfam" id="PF00689"/>
    </source>
</evidence>
<dbReference type="NCBIfam" id="TIGR01494">
    <property type="entry name" value="ATPase_P-type"/>
    <property type="match status" value="1"/>
</dbReference>
<dbReference type="Gene3D" id="3.40.50.1000">
    <property type="entry name" value="HAD superfamily/HAD-like"/>
    <property type="match status" value="1"/>
</dbReference>
<accession>A0A1J5P2N8</accession>
<dbReference type="PRINTS" id="PR00120">
    <property type="entry name" value="HATPASE"/>
</dbReference>
<dbReference type="GO" id="GO:0005524">
    <property type="term" value="F:ATP binding"/>
    <property type="evidence" value="ECO:0007669"/>
    <property type="project" value="InterPro"/>
</dbReference>
<dbReference type="InterPro" id="IPR001757">
    <property type="entry name" value="P_typ_ATPase"/>
</dbReference>
<feature type="transmembrane region" description="Helical" evidence="5">
    <location>
        <begin position="282"/>
        <end position="302"/>
    </location>
</feature>
<feature type="transmembrane region" description="Helical" evidence="5">
    <location>
        <begin position="251"/>
        <end position="270"/>
    </location>
</feature>
<dbReference type="Gene3D" id="1.20.1110.10">
    <property type="entry name" value="Calcium-transporting ATPase, transmembrane domain"/>
    <property type="match status" value="1"/>
</dbReference>
<comment type="caution">
    <text evidence="7">The sequence shown here is derived from an EMBL/GenBank/DDBJ whole genome shotgun (WGS) entry which is preliminary data.</text>
</comment>
<evidence type="ECO:0000256" key="1">
    <source>
        <dbReference type="ARBA" id="ARBA00004370"/>
    </source>
</evidence>
<dbReference type="GO" id="GO:1990573">
    <property type="term" value="P:potassium ion import across plasma membrane"/>
    <property type="evidence" value="ECO:0007669"/>
    <property type="project" value="TreeGrafter"/>
</dbReference>
<dbReference type="PANTHER" id="PTHR43294:SF20">
    <property type="entry name" value="P-TYPE ATPASE"/>
    <property type="match status" value="1"/>
</dbReference>
<dbReference type="InterPro" id="IPR023298">
    <property type="entry name" value="ATPase_P-typ_TM_dom_sf"/>
</dbReference>
<keyword evidence="7" id="KW-0378">Hydrolase</keyword>
<organism evidence="7">
    <name type="scientific">mine drainage metagenome</name>
    <dbReference type="NCBI Taxonomy" id="410659"/>
    <lineage>
        <taxon>unclassified sequences</taxon>
        <taxon>metagenomes</taxon>
        <taxon>ecological metagenomes</taxon>
    </lineage>
</organism>
<dbReference type="SUPFAM" id="SSF81665">
    <property type="entry name" value="Calcium ATPase, transmembrane domain M"/>
    <property type="match status" value="1"/>
</dbReference>
<feature type="domain" description="Cation-transporting P-type ATPase C-terminal" evidence="6">
    <location>
        <begin position="134"/>
        <end position="303"/>
    </location>
</feature>
<feature type="transmembrane region" description="Helical" evidence="5">
    <location>
        <begin position="187"/>
        <end position="207"/>
    </location>
</feature>
<name>A0A1J5P2N8_9ZZZZ</name>
<dbReference type="GO" id="GO:0030007">
    <property type="term" value="P:intracellular potassium ion homeostasis"/>
    <property type="evidence" value="ECO:0007669"/>
    <property type="project" value="TreeGrafter"/>
</dbReference>
<dbReference type="InterPro" id="IPR006068">
    <property type="entry name" value="ATPase_P-typ_cation-transptr_C"/>
</dbReference>
<dbReference type="PRINTS" id="PR00119">
    <property type="entry name" value="CATATPASE"/>
</dbReference>
<dbReference type="GO" id="GO:0005886">
    <property type="term" value="C:plasma membrane"/>
    <property type="evidence" value="ECO:0007669"/>
    <property type="project" value="TreeGrafter"/>
</dbReference>
<dbReference type="EC" id="3.6.3.8" evidence="7"/>
<dbReference type="InterPro" id="IPR036412">
    <property type="entry name" value="HAD-like_sf"/>
</dbReference>
<gene>
    <name evidence="7" type="primary">yoaB_2</name>
    <name evidence="7" type="ORF">GALL_535270</name>
</gene>
<proteinExistence type="predicted"/>
<evidence type="ECO:0000313" key="7">
    <source>
        <dbReference type="EMBL" id="OIQ64920.1"/>
    </source>
</evidence>
<dbReference type="EMBL" id="MLJW01007733">
    <property type="protein sequence ID" value="OIQ64920.1"/>
    <property type="molecule type" value="Genomic_DNA"/>
</dbReference>
<dbReference type="Pfam" id="PF00689">
    <property type="entry name" value="Cation_ATPase_C"/>
    <property type="match status" value="1"/>
</dbReference>
<dbReference type="GO" id="GO:0006883">
    <property type="term" value="P:intracellular sodium ion homeostasis"/>
    <property type="evidence" value="ECO:0007669"/>
    <property type="project" value="TreeGrafter"/>
</dbReference>
<evidence type="ECO:0000256" key="4">
    <source>
        <dbReference type="ARBA" id="ARBA00023136"/>
    </source>
</evidence>
<evidence type="ECO:0000256" key="5">
    <source>
        <dbReference type="SAM" id="Phobius"/>
    </source>
</evidence>
<reference evidence="7" key="1">
    <citation type="submission" date="2016-10" db="EMBL/GenBank/DDBJ databases">
        <title>Sequence of Gallionella enrichment culture.</title>
        <authorList>
            <person name="Poehlein A."/>
            <person name="Muehling M."/>
            <person name="Daniel R."/>
        </authorList>
    </citation>
    <scope>NUCLEOTIDE SEQUENCE</scope>
</reference>
<dbReference type="GO" id="GO:0016887">
    <property type="term" value="F:ATP hydrolysis activity"/>
    <property type="evidence" value="ECO:0007669"/>
    <property type="project" value="InterPro"/>
</dbReference>
<dbReference type="AlphaFoldDB" id="A0A1J5P2N8"/>
<keyword evidence="4 5" id="KW-0472">Membrane</keyword>
<keyword evidence="2 5" id="KW-0812">Transmembrane</keyword>
<feature type="transmembrane region" description="Helical" evidence="5">
    <location>
        <begin position="111"/>
        <end position="131"/>
    </location>
</feature>